<gene>
    <name evidence="2" type="ORF">GCM10022222_51190</name>
</gene>
<dbReference type="EMBL" id="BAAAZN010000011">
    <property type="protein sequence ID" value="GAA3561190.1"/>
    <property type="molecule type" value="Genomic_DNA"/>
</dbReference>
<sequence>MTTSDDIPQPPRDDRYEDPHRTPAEITAIVERLWSAAQAHTARLDQLHERLSSLEAHDETDPRRTARWLAFPAPPAAEDPEHESETPLFTIAHFVQYYNQVYTGRPGSRAVAIPDCWLDHPGLLAELATLTYTWREAHLGKHANVRDAQNWHDRWRPGFAHRLATEWTHPHCLTAIHKPIGTTNLHDRYTTETAGVVDENSRLTRSQVIGGK</sequence>
<reference evidence="3" key="1">
    <citation type="journal article" date="2019" name="Int. J. Syst. Evol. Microbiol.">
        <title>The Global Catalogue of Microorganisms (GCM) 10K type strain sequencing project: providing services to taxonomists for standard genome sequencing and annotation.</title>
        <authorList>
            <consortium name="The Broad Institute Genomics Platform"/>
            <consortium name="The Broad Institute Genome Sequencing Center for Infectious Disease"/>
            <person name="Wu L."/>
            <person name="Ma J."/>
        </authorList>
    </citation>
    <scope>NUCLEOTIDE SEQUENCE [LARGE SCALE GENOMIC DNA]</scope>
    <source>
        <strain evidence="3">JCM 16898</strain>
    </source>
</reference>
<evidence type="ECO:0000313" key="3">
    <source>
        <dbReference type="Proteomes" id="UP001500689"/>
    </source>
</evidence>
<evidence type="ECO:0008006" key="4">
    <source>
        <dbReference type="Google" id="ProtNLM"/>
    </source>
</evidence>
<dbReference type="Proteomes" id="UP001500689">
    <property type="component" value="Unassembled WGS sequence"/>
</dbReference>
<accession>A0ABP6X464</accession>
<organism evidence="2 3">
    <name type="scientific">Amycolatopsis ultiminotia</name>
    <dbReference type="NCBI Taxonomy" id="543629"/>
    <lineage>
        <taxon>Bacteria</taxon>
        <taxon>Bacillati</taxon>
        <taxon>Actinomycetota</taxon>
        <taxon>Actinomycetes</taxon>
        <taxon>Pseudonocardiales</taxon>
        <taxon>Pseudonocardiaceae</taxon>
        <taxon>Amycolatopsis</taxon>
    </lineage>
</organism>
<evidence type="ECO:0000313" key="2">
    <source>
        <dbReference type="EMBL" id="GAA3561190.1"/>
    </source>
</evidence>
<feature type="region of interest" description="Disordered" evidence="1">
    <location>
        <begin position="1"/>
        <end position="22"/>
    </location>
</feature>
<evidence type="ECO:0000256" key="1">
    <source>
        <dbReference type="SAM" id="MobiDB-lite"/>
    </source>
</evidence>
<comment type="caution">
    <text evidence="2">The sequence shown here is derived from an EMBL/GenBank/DDBJ whole genome shotgun (WGS) entry which is preliminary data.</text>
</comment>
<keyword evidence="3" id="KW-1185">Reference proteome</keyword>
<proteinExistence type="predicted"/>
<protein>
    <recommendedName>
        <fullName evidence="4">DUF4913 domain-containing protein</fullName>
    </recommendedName>
</protein>
<feature type="compositionally biased region" description="Basic and acidic residues" evidence="1">
    <location>
        <begin position="11"/>
        <end position="22"/>
    </location>
</feature>
<name>A0ABP6X464_9PSEU</name>
<dbReference type="RefSeq" id="WP_344864097.1">
    <property type="nucleotide sequence ID" value="NZ_BAAAZN010000011.1"/>
</dbReference>